<evidence type="ECO:0000313" key="1">
    <source>
        <dbReference type="EMBL" id="CAB4657350.1"/>
    </source>
</evidence>
<dbReference type="InterPro" id="IPR021276">
    <property type="entry name" value="DUF2855"/>
</dbReference>
<dbReference type="Pfam" id="PF11017">
    <property type="entry name" value="DUF2855"/>
    <property type="match status" value="1"/>
</dbReference>
<reference evidence="1" key="1">
    <citation type="submission" date="2020-05" db="EMBL/GenBank/DDBJ databases">
        <authorList>
            <person name="Chiriac C."/>
            <person name="Salcher M."/>
            <person name="Ghai R."/>
            <person name="Kavagutti S V."/>
        </authorList>
    </citation>
    <scope>NUCLEOTIDE SEQUENCE</scope>
</reference>
<dbReference type="EMBL" id="CAEZWE010000048">
    <property type="protein sequence ID" value="CAB4657350.1"/>
    <property type="molecule type" value="Genomic_DNA"/>
</dbReference>
<sequence>MHLEIDRTDICRIRIADTHAPALNAGEVLLHLERCALTSNNISYALSGDFLDYWGFFPTEPGWGRLPVMGFGVVAESAHPDIAEGTRYFGFFPAGDHHVVLAEKTSGGFVDIGEHRAKHAMAYRAFDEVSPTLGDTDNAYLLLRGLFVTSFLAEDFLFDNAMFGAGQIVISSASSKTAIALAHCIRARGNTHCIALTSSANASFVDTVNLYDEVASYDDIETLAEWAPTVYVDLAGNNSVTARVHNHFNEALQYSMTIGATHWDQGGKRDALVGPAPQFFFAPTQLAKRGKEWGREKLNTQLETSLSTFIQDSQRWMEVSESHGIDGVQKVYSDLVAGNIAPQAGHIFIP</sequence>
<accession>A0A6J6L5Q9</accession>
<proteinExistence type="predicted"/>
<protein>
    <submittedName>
        <fullName evidence="1">Unannotated protein</fullName>
    </submittedName>
</protein>
<dbReference type="AlphaFoldDB" id="A0A6J6L5Q9"/>
<organism evidence="1">
    <name type="scientific">freshwater metagenome</name>
    <dbReference type="NCBI Taxonomy" id="449393"/>
    <lineage>
        <taxon>unclassified sequences</taxon>
        <taxon>metagenomes</taxon>
        <taxon>ecological metagenomes</taxon>
    </lineage>
</organism>
<name>A0A6J6L5Q9_9ZZZZ</name>
<gene>
    <name evidence="1" type="ORF">UFOPK2169_01163</name>
</gene>